<keyword evidence="1" id="KW-0812">Transmembrane</keyword>
<evidence type="ECO:0000256" key="1">
    <source>
        <dbReference type="SAM" id="Phobius"/>
    </source>
</evidence>
<keyword evidence="1" id="KW-1133">Transmembrane helix</keyword>
<evidence type="ECO:0000313" key="3">
    <source>
        <dbReference type="Proteomes" id="UP000295632"/>
    </source>
</evidence>
<evidence type="ECO:0000313" key="2">
    <source>
        <dbReference type="EMBL" id="TDQ40377.1"/>
    </source>
</evidence>
<keyword evidence="1" id="KW-0472">Membrane</keyword>
<accession>A0A4V3D5K1</accession>
<reference evidence="2 3" key="1">
    <citation type="submission" date="2019-03" db="EMBL/GenBank/DDBJ databases">
        <title>Genomic Encyclopedia of Type Strains, Phase IV (KMG-IV): sequencing the most valuable type-strain genomes for metagenomic binning, comparative biology and taxonomic classification.</title>
        <authorList>
            <person name="Goeker M."/>
        </authorList>
    </citation>
    <scope>NUCLEOTIDE SEQUENCE [LARGE SCALE GENOMIC DNA]</scope>
    <source>
        <strain evidence="2 3">DSM 28697</strain>
    </source>
</reference>
<protein>
    <submittedName>
        <fullName evidence="2">Uncharacterized protein</fullName>
    </submittedName>
</protein>
<keyword evidence="3" id="KW-1185">Reference proteome</keyword>
<gene>
    <name evidence="2" type="ORF">EV213_10693</name>
</gene>
<proteinExistence type="predicted"/>
<dbReference type="EMBL" id="SNYJ01000006">
    <property type="protein sequence ID" value="TDQ40377.1"/>
    <property type="molecule type" value="Genomic_DNA"/>
</dbReference>
<organism evidence="2 3">
    <name type="scientific">Aureibacillus halotolerans</name>
    <dbReference type="NCBI Taxonomy" id="1508390"/>
    <lineage>
        <taxon>Bacteria</taxon>
        <taxon>Bacillati</taxon>
        <taxon>Bacillota</taxon>
        <taxon>Bacilli</taxon>
        <taxon>Bacillales</taxon>
        <taxon>Bacillaceae</taxon>
        <taxon>Aureibacillus</taxon>
    </lineage>
</organism>
<comment type="caution">
    <text evidence="2">The sequence shown here is derived from an EMBL/GenBank/DDBJ whole genome shotgun (WGS) entry which is preliminary data.</text>
</comment>
<name>A0A4V3D5K1_9BACI</name>
<dbReference type="Proteomes" id="UP000295632">
    <property type="component" value="Unassembled WGS sequence"/>
</dbReference>
<feature type="transmembrane region" description="Helical" evidence="1">
    <location>
        <begin position="60"/>
        <end position="76"/>
    </location>
</feature>
<sequence>MVLVFAKVNSWKSFSLGKRLYIRLHPKGYKCNIDSRRPRRVFFSPYGHKCNIDSKRPRRVFFAAGVSLVAAFGLLYRTNEMRKIFFGFIFNSYHNFRVKGTRRSTLKQCTDLPDLAATRLFTFYTRPSHNKL</sequence>
<dbReference type="AlphaFoldDB" id="A0A4V3D5K1"/>